<dbReference type="InterPro" id="IPR015424">
    <property type="entry name" value="PyrdxlP-dep_Trfase"/>
</dbReference>
<dbReference type="InterPro" id="IPR015421">
    <property type="entry name" value="PyrdxlP-dep_Trfase_major"/>
</dbReference>
<gene>
    <name evidence="8" type="ORF">SAMN05421791_101375</name>
</gene>
<dbReference type="SMART" id="SM00345">
    <property type="entry name" value="HTH_GNTR"/>
    <property type="match status" value="1"/>
</dbReference>
<evidence type="ECO:0000313" key="9">
    <source>
        <dbReference type="Proteomes" id="UP000199708"/>
    </source>
</evidence>
<dbReference type="PROSITE" id="PS50949">
    <property type="entry name" value="HTH_GNTR"/>
    <property type="match status" value="1"/>
</dbReference>
<keyword evidence="6" id="KW-0804">Transcription</keyword>
<dbReference type="STRING" id="120956.SAMN05421791_101375"/>
<dbReference type="GO" id="GO:0008483">
    <property type="term" value="F:transaminase activity"/>
    <property type="evidence" value="ECO:0007669"/>
    <property type="project" value="UniProtKB-KW"/>
</dbReference>
<dbReference type="InterPro" id="IPR004839">
    <property type="entry name" value="Aminotransferase_I/II_large"/>
</dbReference>
<dbReference type="Gene3D" id="3.40.640.10">
    <property type="entry name" value="Type I PLP-dependent aspartate aminotransferase-like (Major domain)"/>
    <property type="match status" value="1"/>
</dbReference>
<keyword evidence="9" id="KW-1185">Reference proteome</keyword>
<accession>A0A1G7PW48</accession>
<keyword evidence="2 8" id="KW-0032">Aminotransferase</keyword>
<evidence type="ECO:0000256" key="1">
    <source>
        <dbReference type="ARBA" id="ARBA00005384"/>
    </source>
</evidence>
<evidence type="ECO:0000259" key="7">
    <source>
        <dbReference type="PROSITE" id="PS50949"/>
    </source>
</evidence>
<dbReference type="EMBL" id="FNCK01000001">
    <property type="protein sequence ID" value="SDF89819.1"/>
    <property type="molecule type" value="Genomic_DNA"/>
</dbReference>
<dbReference type="GO" id="GO:0030170">
    <property type="term" value="F:pyridoxal phosphate binding"/>
    <property type="evidence" value="ECO:0007669"/>
    <property type="project" value="InterPro"/>
</dbReference>
<dbReference type="CDD" id="cd07377">
    <property type="entry name" value="WHTH_GntR"/>
    <property type="match status" value="1"/>
</dbReference>
<dbReference type="Gene3D" id="1.10.10.10">
    <property type="entry name" value="Winged helix-like DNA-binding domain superfamily/Winged helix DNA-binding domain"/>
    <property type="match status" value="1"/>
</dbReference>
<evidence type="ECO:0000256" key="6">
    <source>
        <dbReference type="ARBA" id="ARBA00023163"/>
    </source>
</evidence>
<dbReference type="PANTHER" id="PTHR46577">
    <property type="entry name" value="HTH-TYPE TRANSCRIPTIONAL REGULATORY PROTEIN GABR"/>
    <property type="match status" value="1"/>
</dbReference>
<dbReference type="Pfam" id="PF00155">
    <property type="entry name" value="Aminotran_1_2"/>
    <property type="match status" value="1"/>
</dbReference>
<evidence type="ECO:0000256" key="5">
    <source>
        <dbReference type="ARBA" id="ARBA00023125"/>
    </source>
</evidence>
<dbReference type="SUPFAM" id="SSF53383">
    <property type="entry name" value="PLP-dependent transferases"/>
    <property type="match status" value="1"/>
</dbReference>
<proteinExistence type="inferred from homology"/>
<dbReference type="InterPro" id="IPR000524">
    <property type="entry name" value="Tscrpt_reg_HTH_GntR"/>
</dbReference>
<dbReference type="RefSeq" id="WP_090289066.1">
    <property type="nucleotide sequence ID" value="NZ_FNCK01000001.1"/>
</dbReference>
<dbReference type="CDD" id="cd00609">
    <property type="entry name" value="AAT_like"/>
    <property type="match status" value="1"/>
</dbReference>
<dbReference type="Pfam" id="PF00392">
    <property type="entry name" value="GntR"/>
    <property type="match status" value="1"/>
</dbReference>
<reference evidence="8 9" key="1">
    <citation type="submission" date="2016-10" db="EMBL/GenBank/DDBJ databases">
        <authorList>
            <person name="de Groot N.N."/>
        </authorList>
    </citation>
    <scope>NUCLEOTIDE SEQUENCE [LARGE SCALE GENOMIC DNA]</scope>
    <source>
        <strain evidence="8 9">ATCC BAA-466</strain>
    </source>
</reference>
<keyword evidence="8" id="KW-0808">Transferase</keyword>
<dbReference type="InterPro" id="IPR036390">
    <property type="entry name" value="WH_DNA-bd_sf"/>
</dbReference>
<organism evidence="8 9">
    <name type="scientific">Facklamia miroungae</name>
    <dbReference type="NCBI Taxonomy" id="120956"/>
    <lineage>
        <taxon>Bacteria</taxon>
        <taxon>Bacillati</taxon>
        <taxon>Bacillota</taxon>
        <taxon>Bacilli</taxon>
        <taxon>Lactobacillales</taxon>
        <taxon>Aerococcaceae</taxon>
        <taxon>Facklamia</taxon>
    </lineage>
</organism>
<sequence>MLYLNLYNDIKQRILEGHLSPGEKLPSKRQMAKDRGVSINTVTASLDQLAAEGYIEAIQRKGYYVLSQKLNLKEPEHWNVNELRQENTPKIDWRYKGVDPEFPIATWKKLTLECLNLNPNYLTEKGPKLGEHSLRQAISTYLWNAKGIKASPSHIIVGSSTENLLLLLVKLIGKAKIGVEDPGFHRWGEFLRANQIEQIPIRLDEEGANPDSFDKNKMDLLYVTPSYQFPTGSIMTIGRKQALLEWVNDDQKWIIEDEYNGEFRYEGKPIPPLKAIDYQDRVIYLQSFSSLISPALRISFMLLPDQLMQQFSRYPYYFSCPVPRLTQNVLAQFMSGGYFTRHVNRMRRKYSKKRQMIEKWASQYTDLRIIGTNAGLHLLLSISNNPLSEKEIIDAVKTHGMALSPLSDYEMIKKTRPASFVIGYGKASLSELEAGMKVLEEVLQLKKNC</sequence>
<dbReference type="AlphaFoldDB" id="A0A1G7PW48"/>
<dbReference type="Proteomes" id="UP000199708">
    <property type="component" value="Unassembled WGS sequence"/>
</dbReference>
<name>A0A1G7PW48_9LACT</name>
<dbReference type="InterPro" id="IPR051446">
    <property type="entry name" value="HTH_trans_reg/aminotransferase"/>
</dbReference>
<feature type="domain" description="HTH gntR-type" evidence="7">
    <location>
        <begin position="1"/>
        <end position="68"/>
    </location>
</feature>
<keyword evidence="5" id="KW-0238">DNA-binding</keyword>
<comment type="similarity">
    <text evidence="1">In the C-terminal section; belongs to the class-I pyridoxal-phosphate-dependent aminotransferase family.</text>
</comment>
<keyword evidence="3" id="KW-0663">Pyridoxal phosphate</keyword>
<evidence type="ECO:0000256" key="3">
    <source>
        <dbReference type="ARBA" id="ARBA00022898"/>
    </source>
</evidence>
<dbReference type="GO" id="GO:0003677">
    <property type="term" value="F:DNA binding"/>
    <property type="evidence" value="ECO:0007669"/>
    <property type="project" value="UniProtKB-KW"/>
</dbReference>
<dbReference type="PANTHER" id="PTHR46577:SF1">
    <property type="entry name" value="HTH-TYPE TRANSCRIPTIONAL REGULATORY PROTEIN GABR"/>
    <property type="match status" value="1"/>
</dbReference>
<evidence type="ECO:0000313" key="8">
    <source>
        <dbReference type="EMBL" id="SDF89819.1"/>
    </source>
</evidence>
<dbReference type="GO" id="GO:0003700">
    <property type="term" value="F:DNA-binding transcription factor activity"/>
    <property type="evidence" value="ECO:0007669"/>
    <property type="project" value="InterPro"/>
</dbReference>
<dbReference type="OrthoDB" id="9808770at2"/>
<evidence type="ECO:0000256" key="2">
    <source>
        <dbReference type="ARBA" id="ARBA00022576"/>
    </source>
</evidence>
<dbReference type="SUPFAM" id="SSF46785">
    <property type="entry name" value="Winged helix' DNA-binding domain"/>
    <property type="match status" value="1"/>
</dbReference>
<evidence type="ECO:0000256" key="4">
    <source>
        <dbReference type="ARBA" id="ARBA00023015"/>
    </source>
</evidence>
<dbReference type="InterPro" id="IPR036388">
    <property type="entry name" value="WH-like_DNA-bd_sf"/>
</dbReference>
<keyword evidence="4" id="KW-0805">Transcription regulation</keyword>
<protein>
    <submittedName>
        <fullName evidence="8">GntR family transcriptional regulator / MocR family aminotransferase</fullName>
    </submittedName>
</protein>